<reference evidence="6 7" key="1">
    <citation type="submission" date="2020-08" db="EMBL/GenBank/DDBJ databases">
        <title>Genomic Encyclopedia of Type Strains, Phase IV (KMG-IV): sequencing the most valuable type-strain genomes for metagenomic binning, comparative biology and taxonomic classification.</title>
        <authorList>
            <person name="Goeker M."/>
        </authorList>
    </citation>
    <scope>NUCLEOTIDE SEQUENCE [LARGE SCALE GENOMIC DNA]</scope>
    <source>
        <strain evidence="6 7">DSM 24696</strain>
    </source>
</reference>
<dbReference type="InterPro" id="IPR003593">
    <property type="entry name" value="AAA+_ATPase"/>
</dbReference>
<keyword evidence="3" id="KW-0067">ATP-binding</keyword>
<dbReference type="Gene3D" id="3.40.50.300">
    <property type="entry name" value="P-loop containing nucleotide triphosphate hydrolases"/>
    <property type="match status" value="1"/>
</dbReference>
<sequence length="385" mass="43914">MFRKKQNDIQEVRRKTIQKDFTIKDQTCSIIIEGAPYASIDGEERLLDDGLLKQMTQHVAKSIEQYTSKYYPVPKSIHISNQAPSEQESEPSTHRTEEDAFLDVEHPTVSLDDVYIDEEMRQQLDSALLIVKHHKTLFEDWGLDHRTETGNSVILNFFGPPGTGKSMLAKAVAGELGQKLYQVNYADLESKYVGETPKNIKKAFQKAKEEEAILVFDEADSFLGKRLTDVNQSADYGVNITRSVMLMELERFDGIVIFTTNLVDNYDDAFRRRILANIPFTLPDEKGRMSIWSTHLSADLPLEKTITPSVLAHKYTNLTGADIKDMTLFAAINSLKNERNALEISDFDTAYTYIQHRYPNQPKVNVVKSETITEEEYQQEVQSQS</sequence>
<accession>A0A840QUJ4</accession>
<evidence type="ECO:0000313" key="7">
    <source>
        <dbReference type="Proteomes" id="UP000551878"/>
    </source>
</evidence>
<dbReference type="Pfam" id="PF00004">
    <property type="entry name" value="AAA"/>
    <property type="match status" value="1"/>
</dbReference>
<comment type="similarity">
    <text evidence="1">Belongs to the AAA ATPase family.</text>
</comment>
<feature type="domain" description="AAA+ ATPase" evidence="5">
    <location>
        <begin position="151"/>
        <end position="284"/>
    </location>
</feature>
<dbReference type="InterPro" id="IPR027417">
    <property type="entry name" value="P-loop_NTPase"/>
</dbReference>
<dbReference type="InterPro" id="IPR003959">
    <property type="entry name" value="ATPase_AAA_core"/>
</dbReference>
<evidence type="ECO:0000313" key="6">
    <source>
        <dbReference type="EMBL" id="MBB5175034.1"/>
    </source>
</evidence>
<dbReference type="GO" id="GO:0005524">
    <property type="term" value="F:ATP binding"/>
    <property type="evidence" value="ECO:0007669"/>
    <property type="project" value="UniProtKB-KW"/>
</dbReference>
<evidence type="ECO:0000256" key="4">
    <source>
        <dbReference type="SAM" id="MobiDB-lite"/>
    </source>
</evidence>
<protein>
    <submittedName>
        <fullName evidence="6">SpoVK/Ycf46/Vps4 family AAA+-type ATPase</fullName>
    </submittedName>
</protein>
<feature type="region of interest" description="Disordered" evidence="4">
    <location>
        <begin position="80"/>
        <end position="99"/>
    </location>
</feature>
<keyword evidence="7" id="KW-1185">Reference proteome</keyword>
<comment type="caution">
    <text evidence="6">The sequence shown here is derived from an EMBL/GenBank/DDBJ whole genome shotgun (WGS) entry which is preliminary data.</text>
</comment>
<dbReference type="CDD" id="cd19481">
    <property type="entry name" value="RecA-like_protease"/>
    <property type="match status" value="1"/>
</dbReference>
<dbReference type="Gene3D" id="1.10.8.60">
    <property type="match status" value="1"/>
</dbReference>
<proteinExistence type="inferred from homology"/>
<dbReference type="SUPFAM" id="SSF52540">
    <property type="entry name" value="P-loop containing nucleoside triphosphate hydrolases"/>
    <property type="match status" value="1"/>
</dbReference>
<dbReference type="RefSeq" id="WP_184665435.1">
    <property type="nucleotide sequence ID" value="NZ_JACHHB010000020.1"/>
</dbReference>
<dbReference type="PANTHER" id="PTHR23073">
    <property type="entry name" value="26S PROTEASOME REGULATORY SUBUNIT"/>
    <property type="match status" value="1"/>
</dbReference>
<dbReference type="Proteomes" id="UP000551878">
    <property type="component" value="Unassembled WGS sequence"/>
</dbReference>
<dbReference type="SMART" id="SM00382">
    <property type="entry name" value="AAA"/>
    <property type="match status" value="1"/>
</dbReference>
<dbReference type="InterPro" id="IPR050221">
    <property type="entry name" value="26S_Proteasome_ATPase"/>
</dbReference>
<name>A0A840QUJ4_9BACI</name>
<organism evidence="6 7">
    <name type="scientific">Texcoconibacillus texcoconensis</name>
    <dbReference type="NCBI Taxonomy" id="1095777"/>
    <lineage>
        <taxon>Bacteria</taxon>
        <taxon>Bacillati</taxon>
        <taxon>Bacillota</taxon>
        <taxon>Bacilli</taxon>
        <taxon>Bacillales</taxon>
        <taxon>Bacillaceae</taxon>
        <taxon>Texcoconibacillus</taxon>
    </lineage>
</organism>
<evidence type="ECO:0000256" key="2">
    <source>
        <dbReference type="ARBA" id="ARBA00022741"/>
    </source>
</evidence>
<gene>
    <name evidence="6" type="ORF">HNQ41_003260</name>
</gene>
<evidence type="ECO:0000256" key="1">
    <source>
        <dbReference type="ARBA" id="ARBA00006914"/>
    </source>
</evidence>
<dbReference type="GO" id="GO:0016887">
    <property type="term" value="F:ATP hydrolysis activity"/>
    <property type="evidence" value="ECO:0007669"/>
    <property type="project" value="InterPro"/>
</dbReference>
<keyword evidence="2" id="KW-0547">Nucleotide-binding</keyword>
<evidence type="ECO:0000256" key="3">
    <source>
        <dbReference type="ARBA" id="ARBA00022840"/>
    </source>
</evidence>
<dbReference type="AlphaFoldDB" id="A0A840QUJ4"/>
<dbReference type="EMBL" id="JACHHB010000020">
    <property type="protein sequence ID" value="MBB5175034.1"/>
    <property type="molecule type" value="Genomic_DNA"/>
</dbReference>
<evidence type="ECO:0000259" key="5">
    <source>
        <dbReference type="SMART" id="SM00382"/>
    </source>
</evidence>